<dbReference type="NCBIfam" id="TIGR00468">
    <property type="entry name" value="pheS"/>
    <property type="match status" value="1"/>
</dbReference>
<dbReference type="GO" id="GO:0005737">
    <property type="term" value="C:cytoplasm"/>
    <property type="evidence" value="ECO:0007669"/>
    <property type="project" value="UniProtKB-SubCell"/>
</dbReference>
<dbReference type="PANTHER" id="PTHR11538">
    <property type="entry name" value="PHENYLALANYL-TRNA SYNTHETASE"/>
    <property type="match status" value="1"/>
</dbReference>
<proteinExistence type="inferred from homology"/>
<keyword evidence="8 13" id="KW-0067">ATP-binding</keyword>
<dbReference type="InterPro" id="IPR022911">
    <property type="entry name" value="Phe_tRNA_ligase_alpha1_bac"/>
</dbReference>
<evidence type="ECO:0000256" key="6">
    <source>
        <dbReference type="ARBA" id="ARBA00022723"/>
    </source>
</evidence>
<dbReference type="GO" id="GO:0006432">
    <property type="term" value="P:phenylalanyl-tRNA aminoacylation"/>
    <property type="evidence" value="ECO:0007669"/>
    <property type="project" value="UniProtKB-UniRule"/>
</dbReference>
<keyword evidence="10 13" id="KW-0648">Protein biosynthesis</keyword>
<dbReference type="FunFam" id="3.30.930.10:FF:000003">
    <property type="entry name" value="Phenylalanine--tRNA ligase alpha subunit"/>
    <property type="match status" value="1"/>
</dbReference>
<comment type="subcellular location">
    <subcellularLocation>
        <location evidence="1 13">Cytoplasm</location>
    </subcellularLocation>
</comment>
<evidence type="ECO:0000256" key="8">
    <source>
        <dbReference type="ARBA" id="ARBA00022840"/>
    </source>
</evidence>
<dbReference type="GO" id="GO:0000049">
    <property type="term" value="F:tRNA binding"/>
    <property type="evidence" value="ECO:0007669"/>
    <property type="project" value="InterPro"/>
</dbReference>
<keyword evidence="7 13" id="KW-0547">Nucleotide-binding</keyword>
<dbReference type="SUPFAM" id="SSF55681">
    <property type="entry name" value="Class II aaRS and biotin synthetases"/>
    <property type="match status" value="1"/>
</dbReference>
<comment type="subunit">
    <text evidence="3 13">Tetramer of two alpha and two beta subunits.</text>
</comment>
<sequence length="358" mass="39762">MSLIDDLVKLEEEAKELVAGADDAAKLEAARVELLGRKGRITGLMRMMGKLAPEDRPVMGKRANEMRQLIEGMFDERTTEMKAAALKHALEHDAVDITLPGIRPQIGHQHLIKQIIEEAEDIFCGIGYTVESGPMVDTSYYNFTALNAPMDHPSRSARDTFYVVDNNPGSVAHPEAHAHGESDVLLRTQTSGVQIHTMESQKPPIYMICPGTVYRPDTADACHLPQFNQIEGLVVDEGITFGDLKGTLDYFVKCMFGEDRKTRYRPHFFPFTEPSCEVDVSCHVCGGKGCNFCKHSGWIEILGCGMVDPNVLINCGIDPEKYTGFAFGIGAERVAALRYDLPDLRTLMTGDMRFLNQF</sequence>
<dbReference type="Proteomes" id="UP000095468">
    <property type="component" value="Unassembled WGS sequence"/>
</dbReference>
<evidence type="ECO:0000256" key="12">
    <source>
        <dbReference type="ARBA" id="ARBA00049255"/>
    </source>
</evidence>
<protein>
    <recommendedName>
        <fullName evidence="13">Phenylalanine--tRNA ligase alpha subunit</fullName>
        <ecNumber evidence="13">6.1.1.20</ecNumber>
    </recommendedName>
    <alternativeName>
        <fullName evidence="13">Phenylalanyl-tRNA synthetase alpha subunit</fullName>
        <shortName evidence="13">PheRS</shortName>
    </alternativeName>
</protein>
<evidence type="ECO:0000256" key="3">
    <source>
        <dbReference type="ARBA" id="ARBA00011209"/>
    </source>
</evidence>
<evidence type="ECO:0000256" key="13">
    <source>
        <dbReference type="HAMAP-Rule" id="MF_00281"/>
    </source>
</evidence>
<evidence type="ECO:0000256" key="7">
    <source>
        <dbReference type="ARBA" id="ARBA00022741"/>
    </source>
</evidence>
<dbReference type="SUPFAM" id="SSF46589">
    <property type="entry name" value="tRNA-binding arm"/>
    <property type="match status" value="1"/>
</dbReference>
<evidence type="ECO:0000259" key="14">
    <source>
        <dbReference type="PROSITE" id="PS50862"/>
    </source>
</evidence>
<evidence type="ECO:0000256" key="9">
    <source>
        <dbReference type="ARBA" id="ARBA00022842"/>
    </source>
</evidence>
<organism evidence="15 16">
    <name type="scientific">Collinsella aerofaciens</name>
    <dbReference type="NCBI Taxonomy" id="74426"/>
    <lineage>
        <taxon>Bacteria</taxon>
        <taxon>Bacillati</taxon>
        <taxon>Actinomycetota</taxon>
        <taxon>Coriobacteriia</taxon>
        <taxon>Coriobacteriales</taxon>
        <taxon>Coriobacteriaceae</taxon>
        <taxon>Collinsella</taxon>
    </lineage>
</organism>
<dbReference type="InterPro" id="IPR010978">
    <property type="entry name" value="tRNA-bd_arm"/>
</dbReference>
<dbReference type="GO" id="GO:0000287">
    <property type="term" value="F:magnesium ion binding"/>
    <property type="evidence" value="ECO:0007669"/>
    <property type="project" value="UniProtKB-UniRule"/>
</dbReference>
<name>A0A174A8X7_9ACTN</name>
<evidence type="ECO:0000256" key="2">
    <source>
        <dbReference type="ARBA" id="ARBA00010207"/>
    </source>
</evidence>
<keyword evidence="4 13" id="KW-0963">Cytoplasm</keyword>
<comment type="similarity">
    <text evidence="2 13">Belongs to the class-II aminoacyl-tRNA synthetase family. Phe-tRNA synthetase alpha subunit type 1 subfamily.</text>
</comment>
<dbReference type="PANTHER" id="PTHR11538:SF41">
    <property type="entry name" value="PHENYLALANINE--TRNA LIGASE, MITOCHONDRIAL"/>
    <property type="match status" value="1"/>
</dbReference>
<dbReference type="InterPro" id="IPR006195">
    <property type="entry name" value="aa-tRNA-synth_II"/>
</dbReference>
<dbReference type="Pfam" id="PF02912">
    <property type="entry name" value="Phe_tRNA-synt_N"/>
    <property type="match status" value="1"/>
</dbReference>
<comment type="catalytic activity">
    <reaction evidence="12 13">
        <text>tRNA(Phe) + L-phenylalanine + ATP = L-phenylalanyl-tRNA(Phe) + AMP + diphosphate + H(+)</text>
        <dbReference type="Rhea" id="RHEA:19413"/>
        <dbReference type="Rhea" id="RHEA-COMP:9668"/>
        <dbReference type="Rhea" id="RHEA-COMP:9699"/>
        <dbReference type="ChEBI" id="CHEBI:15378"/>
        <dbReference type="ChEBI" id="CHEBI:30616"/>
        <dbReference type="ChEBI" id="CHEBI:33019"/>
        <dbReference type="ChEBI" id="CHEBI:58095"/>
        <dbReference type="ChEBI" id="CHEBI:78442"/>
        <dbReference type="ChEBI" id="CHEBI:78531"/>
        <dbReference type="ChEBI" id="CHEBI:456215"/>
        <dbReference type="EC" id="6.1.1.20"/>
    </reaction>
</comment>
<dbReference type="InterPro" id="IPR045864">
    <property type="entry name" value="aa-tRNA-synth_II/BPL/LPL"/>
</dbReference>
<keyword evidence="5 13" id="KW-0436">Ligase</keyword>
<dbReference type="EC" id="6.1.1.20" evidence="13"/>
<accession>A0A174A8X7</accession>
<dbReference type="Pfam" id="PF01409">
    <property type="entry name" value="tRNA-synt_2d"/>
    <property type="match status" value="1"/>
</dbReference>
<dbReference type="InterPro" id="IPR004188">
    <property type="entry name" value="Phe-tRNA_ligase_II_N"/>
</dbReference>
<dbReference type="Gene3D" id="3.30.930.10">
    <property type="entry name" value="Bira Bifunctional Protein, Domain 2"/>
    <property type="match status" value="1"/>
</dbReference>
<feature type="binding site" evidence="13">
    <location>
        <position position="273"/>
    </location>
    <ligand>
        <name>Mg(2+)</name>
        <dbReference type="ChEBI" id="CHEBI:18420"/>
        <note>shared with beta subunit</note>
    </ligand>
</feature>
<reference evidence="15 16" key="1">
    <citation type="submission" date="2015-09" db="EMBL/GenBank/DDBJ databases">
        <authorList>
            <consortium name="Pathogen Informatics"/>
        </authorList>
    </citation>
    <scope>NUCLEOTIDE SEQUENCE [LARGE SCALE GENOMIC DNA]</scope>
    <source>
        <strain evidence="15 16">2789STDY5608823</strain>
    </source>
</reference>
<evidence type="ECO:0000313" key="15">
    <source>
        <dbReference type="EMBL" id="CUN83986.1"/>
    </source>
</evidence>
<dbReference type="HAMAP" id="MF_00281">
    <property type="entry name" value="Phe_tRNA_synth_alpha1"/>
    <property type="match status" value="1"/>
</dbReference>
<evidence type="ECO:0000313" key="16">
    <source>
        <dbReference type="Proteomes" id="UP000095468"/>
    </source>
</evidence>
<dbReference type="PROSITE" id="PS50862">
    <property type="entry name" value="AA_TRNA_LIGASE_II"/>
    <property type="match status" value="1"/>
</dbReference>
<dbReference type="RefSeq" id="WP_055285885.1">
    <property type="nucleotide sequence ID" value="NZ_CYYP01000005.1"/>
</dbReference>
<dbReference type="AlphaFoldDB" id="A0A174A8X7"/>
<evidence type="ECO:0000256" key="1">
    <source>
        <dbReference type="ARBA" id="ARBA00004496"/>
    </source>
</evidence>
<evidence type="ECO:0000256" key="4">
    <source>
        <dbReference type="ARBA" id="ARBA00022490"/>
    </source>
</evidence>
<keyword evidence="9 13" id="KW-0460">Magnesium</keyword>
<keyword evidence="6 13" id="KW-0479">Metal-binding</keyword>
<dbReference type="CDD" id="cd00496">
    <property type="entry name" value="PheRS_alpha_core"/>
    <property type="match status" value="1"/>
</dbReference>
<evidence type="ECO:0000256" key="10">
    <source>
        <dbReference type="ARBA" id="ARBA00022917"/>
    </source>
</evidence>
<feature type="domain" description="Aminoacyl-transfer RNA synthetases class-II family profile" evidence="14">
    <location>
        <begin position="112"/>
        <end position="357"/>
    </location>
</feature>
<dbReference type="EMBL" id="CYYP01000005">
    <property type="protein sequence ID" value="CUN83986.1"/>
    <property type="molecule type" value="Genomic_DNA"/>
</dbReference>
<gene>
    <name evidence="13 15" type="primary">pheS</name>
    <name evidence="15" type="ORF">ERS852381_00728</name>
</gene>
<comment type="cofactor">
    <cofactor evidence="13">
        <name>Mg(2+)</name>
        <dbReference type="ChEBI" id="CHEBI:18420"/>
    </cofactor>
    <text evidence="13">Binds 2 magnesium ions per tetramer.</text>
</comment>
<evidence type="ECO:0000256" key="11">
    <source>
        <dbReference type="ARBA" id="ARBA00023146"/>
    </source>
</evidence>
<dbReference type="InterPro" id="IPR004529">
    <property type="entry name" value="Phe-tRNA-synth_IIc_asu"/>
</dbReference>
<keyword evidence="11 13" id="KW-0030">Aminoacyl-tRNA synthetase</keyword>
<dbReference type="InterPro" id="IPR002319">
    <property type="entry name" value="Phenylalanyl-tRNA_Synthase"/>
</dbReference>
<dbReference type="GO" id="GO:0004826">
    <property type="term" value="F:phenylalanine-tRNA ligase activity"/>
    <property type="evidence" value="ECO:0007669"/>
    <property type="project" value="UniProtKB-UniRule"/>
</dbReference>
<dbReference type="GO" id="GO:0005524">
    <property type="term" value="F:ATP binding"/>
    <property type="evidence" value="ECO:0007669"/>
    <property type="project" value="UniProtKB-UniRule"/>
</dbReference>
<evidence type="ECO:0000256" key="5">
    <source>
        <dbReference type="ARBA" id="ARBA00022598"/>
    </source>
</evidence>